<evidence type="ECO:0000256" key="3">
    <source>
        <dbReference type="ARBA" id="ARBA00022771"/>
    </source>
</evidence>
<reference evidence="7" key="2">
    <citation type="submission" date="2015-01" db="EMBL/GenBank/DDBJ databases">
        <title>Evolutionary Origins and Diversification of the Mycorrhizal Mutualists.</title>
        <authorList>
            <consortium name="DOE Joint Genome Institute"/>
            <consortium name="Mycorrhizal Genomics Consortium"/>
            <person name="Kohler A."/>
            <person name="Kuo A."/>
            <person name="Nagy L.G."/>
            <person name="Floudas D."/>
            <person name="Copeland A."/>
            <person name="Barry K.W."/>
            <person name="Cichocki N."/>
            <person name="Veneault-Fourrey C."/>
            <person name="LaButti K."/>
            <person name="Lindquist E.A."/>
            <person name="Lipzen A."/>
            <person name="Lundell T."/>
            <person name="Morin E."/>
            <person name="Murat C."/>
            <person name="Riley R."/>
            <person name="Ohm R."/>
            <person name="Sun H."/>
            <person name="Tunlid A."/>
            <person name="Henrissat B."/>
            <person name="Grigoriev I.V."/>
            <person name="Hibbett D.S."/>
            <person name="Martin F."/>
        </authorList>
    </citation>
    <scope>NUCLEOTIDE SEQUENCE [LARGE SCALE GENOMIC DNA]</scope>
    <source>
        <strain evidence="7">Ve08.2h10</strain>
    </source>
</reference>
<evidence type="ECO:0000256" key="4">
    <source>
        <dbReference type="ARBA" id="ARBA00022833"/>
    </source>
</evidence>
<dbReference type="PANTHER" id="PTHR46481:SF10">
    <property type="entry name" value="ZINC FINGER BED DOMAIN-CONTAINING PROTEIN 39"/>
    <property type="match status" value="1"/>
</dbReference>
<feature type="non-terminal residue" evidence="6">
    <location>
        <position position="183"/>
    </location>
</feature>
<evidence type="ECO:0000256" key="1">
    <source>
        <dbReference type="ARBA" id="ARBA00004123"/>
    </source>
</evidence>
<evidence type="ECO:0000256" key="5">
    <source>
        <dbReference type="ARBA" id="ARBA00023242"/>
    </source>
</evidence>
<dbReference type="GO" id="GO:0005634">
    <property type="term" value="C:nucleus"/>
    <property type="evidence" value="ECO:0007669"/>
    <property type="project" value="UniProtKB-SubCell"/>
</dbReference>
<organism evidence="6 7">
    <name type="scientific">Paxillus rubicundulus Ve08.2h10</name>
    <dbReference type="NCBI Taxonomy" id="930991"/>
    <lineage>
        <taxon>Eukaryota</taxon>
        <taxon>Fungi</taxon>
        <taxon>Dikarya</taxon>
        <taxon>Basidiomycota</taxon>
        <taxon>Agaricomycotina</taxon>
        <taxon>Agaricomycetes</taxon>
        <taxon>Agaricomycetidae</taxon>
        <taxon>Boletales</taxon>
        <taxon>Paxilineae</taxon>
        <taxon>Paxillaceae</taxon>
        <taxon>Paxillus</taxon>
    </lineage>
</organism>
<comment type="subcellular location">
    <subcellularLocation>
        <location evidence="1">Nucleus</location>
    </subcellularLocation>
</comment>
<evidence type="ECO:0000313" key="7">
    <source>
        <dbReference type="Proteomes" id="UP000054538"/>
    </source>
</evidence>
<feature type="non-terminal residue" evidence="6">
    <location>
        <position position="1"/>
    </location>
</feature>
<keyword evidence="5" id="KW-0539">Nucleus</keyword>
<dbReference type="PANTHER" id="PTHR46481">
    <property type="entry name" value="ZINC FINGER BED DOMAIN-CONTAINING PROTEIN 4"/>
    <property type="match status" value="1"/>
</dbReference>
<gene>
    <name evidence="6" type="ORF">PAXRUDRAFT_95517</name>
</gene>
<sequence length="183" mass="21065">AERLMKEWTSPVYAFFEPMPKIIVINGRHAHEFKCCARGCKATIRRFLDKKDARSTSNMRKHVKSCWGPEVLTAADDAKDANEVHLKIVPSILRDGSITAAFERKGKGKVTYSHRQHTCLETKAEIVRWVSESLRPFSIVEDRCFQSLMKTGRPEYYIPSRATVSRDVRLVFARTRNHIAKML</sequence>
<proteinExistence type="predicted"/>
<accession>A0A0D0DSW3</accession>
<keyword evidence="4" id="KW-0862">Zinc</keyword>
<dbReference type="GO" id="GO:0008270">
    <property type="term" value="F:zinc ion binding"/>
    <property type="evidence" value="ECO:0007669"/>
    <property type="project" value="UniProtKB-KW"/>
</dbReference>
<dbReference type="EMBL" id="KN825390">
    <property type="protein sequence ID" value="KIK91406.1"/>
    <property type="molecule type" value="Genomic_DNA"/>
</dbReference>
<dbReference type="AlphaFoldDB" id="A0A0D0DSW3"/>
<dbReference type="InParanoid" id="A0A0D0DSW3"/>
<keyword evidence="3" id="KW-0863">Zinc-finger</keyword>
<protein>
    <submittedName>
        <fullName evidence="6">Uncharacterized protein</fullName>
    </submittedName>
</protein>
<dbReference type="SUPFAM" id="SSF140996">
    <property type="entry name" value="Hermes dimerisation domain"/>
    <property type="match status" value="1"/>
</dbReference>
<dbReference type="OrthoDB" id="2677917at2759"/>
<dbReference type="Proteomes" id="UP000054538">
    <property type="component" value="Unassembled WGS sequence"/>
</dbReference>
<name>A0A0D0DSW3_9AGAM</name>
<evidence type="ECO:0000256" key="2">
    <source>
        <dbReference type="ARBA" id="ARBA00022723"/>
    </source>
</evidence>
<keyword evidence="2" id="KW-0479">Metal-binding</keyword>
<evidence type="ECO:0000313" key="6">
    <source>
        <dbReference type="EMBL" id="KIK91406.1"/>
    </source>
</evidence>
<dbReference type="InterPro" id="IPR052035">
    <property type="entry name" value="ZnF_BED_domain_contain"/>
</dbReference>
<dbReference type="HOGENOM" id="CLU_087375_0_0_1"/>
<keyword evidence="7" id="KW-1185">Reference proteome</keyword>
<reference evidence="6 7" key="1">
    <citation type="submission" date="2014-04" db="EMBL/GenBank/DDBJ databases">
        <authorList>
            <consortium name="DOE Joint Genome Institute"/>
            <person name="Kuo A."/>
            <person name="Kohler A."/>
            <person name="Jargeat P."/>
            <person name="Nagy L.G."/>
            <person name="Floudas D."/>
            <person name="Copeland A."/>
            <person name="Barry K.W."/>
            <person name="Cichocki N."/>
            <person name="Veneault-Fourrey C."/>
            <person name="LaButti K."/>
            <person name="Lindquist E.A."/>
            <person name="Lipzen A."/>
            <person name="Lundell T."/>
            <person name="Morin E."/>
            <person name="Murat C."/>
            <person name="Sun H."/>
            <person name="Tunlid A."/>
            <person name="Henrissat B."/>
            <person name="Grigoriev I.V."/>
            <person name="Hibbett D.S."/>
            <person name="Martin F."/>
            <person name="Nordberg H.P."/>
            <person name="Cantor M.N."/>
            <person name="Hua S.X."/>
        </authorList>
    </citation>
    <scope>NUCLEOTIDE SEQUENCE [LARGE SCALE GENOMIC DNA]</scope>
    <source>
        <strain evidence="6 7">Ve08.2h10</strain>
    </source>
</reference>